<dbReference type="RefSeq" id="WP_012840407.1">
    <property type="nucleotide sequence ID" value="NC_013449.1"/>
</dbReference>
<protein>
    <submittedName>
        <fullName evidence="1">PCQ3_21</fullName>
    </submittedName>
</protein>
<gene>
    <name evidence="1" type="ORF">pCQ3.21c</name>
</gene>
<name>D0UZ70_9ACTN</name>
<accession>D0UZ70</accession>
<dbReference type="EMBL" id="GQ983381">
    <property type="protein sequence ID" value="ACX85522.1"/>
    <property type="molecule type" value="Genomic_DNA"/>
</dbReference>
<evidence type="ECO:0000313" key="1">
    <source>
        <dbReference type="EMBL" id="ACX85522.1"/>
    </source>
</evidence>
<sequence length="90" mass="9657">MTPDKLPPFVTFTTGAALLTELGLVESITPDGLRYIARTDPDWAFGDGPNQMPYVMAGNAKTMETGKFLAMFEDGPRRGGRGRKPAPGPS</sequence>
<geneLocation type="plasmid" evidence="1">
    <name>pCQ3</name>
</geneLocation>
<organism evidence="1">
    <name type="scientific">Streptomyces sp. W9</name>
    <dbReference type="NCBI Taxonomy" id="682410"/>
    <lineage>
        <taxon>Bacteria</taxon>
        <taxon>Bacillati</taxon>
        <taxon>Actinomycetota</taxon>
        <taxon>Actinomycetes</taxon>
        <taxon>Kitasatosporales</taxon>
        <taxon>Streptomycetaceae</taxon>
        <taxon>Streptomyces</taxon>
    </lineage>
</organism>
<reference evidence="1" key="1">
    <citation type="journal article" date="2010" name="J. Bacteriol.">
        <title>Characterization of the replication, transfer, and plasmid/lytic phage cycle of the Streptomyces plasmid-phage pZL12.</title>
        <authorList>
            <person name="Zhong L."/>
            <person name="Cheng Q."/>
            <person name="Tian X."/>
            <person name="Zhao L."/>
            <person name="Qin Z."/>
        </authorList>
    </citation>
    <scope>NUCLEOTIDE SEQUENCE</scope>
    <source>
        <strain evidence="1">W9</strain>
        <plasmid evidence="1">pCQ3</plasmid>
    </source>
</reference>
<proteinExistence type="predicted"/>
<keyword evidence="1" id="KW-0614">Plasmid</keyword>
<dbReference type="AlphaFoldDB" id="D0UZ70"/>